<feature type="binding site" evidence="19">
    <location>
        <position position="385"/>
    </location>
    <ligand>
        <name>meso-2,6-diaminopimelate</name>
        <dbReference type="ChEBI" id="CHEBI:57791"/>
    </ligand>
</feature>
<dbReference type="RefSeq" id="WP_190862802.1">
    <property type="nucleotide sequence ID" value="NZ_JACXIY010000018.1"/>
</dbReference>
<dbReference type="Pfam" id="PF08245">
    <property type="entry name" value="Mur_ligase_M"/>
    <property type="match status" value="1"/>
</dbReference>
<comment type="cofactor">
    <cofactor evidence="19">
        <name>Mg(2+)</name>
        <dbReference type="ChEBI" id="CHEBI:18420"/>
    </cofactor>
</comment>
<dbReference type="InterPro" id="IPR036565">
    <property type="entry name" value="Mur-like_cat_sf"/>
</dbReference>
<keyword evidence="4 19" id="KW-0436">Ligase</keyword>
<keyword evidence="19" id="KW-0460">Magnesium</keyword>
<keyword evidence="3 19" id="KW-0963">Cytoplasm</keyword>
<evidence type="ECO:0000256" key="16">
    <source>
        <dbReference type="ARBA" id="ARBA00075482"/>
    </source>
</evidence>
<dbReference type="GO" id="GO:0005737">
    <property type="term" value="C:cytoplasm"/>
    <property type="evidence" value="ECO:0007669"/>
    <property type="project" value="UniProtKB-SubCell"/>
</dbReference>
<reference evidence="24" key="1">
    <citation type="submission" date="2020-09" db="EMBL/GenBank/DDBJ databases">
        <title>A novel bacterium of genus Paenibacillus, isolated from South China Sea.</title>
        <authorList>
            <person name="Huang H."/>
            <person name="Mo K."/>
            <person name="Hu Y."/>
        </authorList>
    </citation>
    <scope>NUCLEOTIDE SEQUENCE</scope>
    <source>
        <strain evidence="24">IB182493</strain>
    </source>
</reference>
<dbReference type="InterPro" id="IPR000713">
    <property type="entry name" value="Mur_ligase_N"/>
</dbReference>
<dbReference type="GO" id="GO:0008360">
    <property type="term" value="P:regulation of cell shape"/>
    <property type="evidence" value="ECO:0007669"/>
    <property type="project" value="UniProtKB-KW"/>
</dbReference>
<evidence type="ECO:0000256" key="5">
    <source>
        <dbReference type="ARBA" id="ARBA00022618"/>
    </source>
</evidence>
<evidence type="ECO:0000256" key="4">
    <source>
        <dbReference type="ARBA" id="ARBA00022598"/>
    </source>
</evidence>
<dbReference type="EC" id="6.3.2.13" evidence="14 19"/>
<evidence type="ECO:0000259" key="21">
    <source>
        <dbReference type="Pfam" id="PF01225"/>
    </source>
</evidence>
<feature type="binding site" evidence="19">
    <location>
        <begin position="409"/>
        <end position="412"/>
    </location>
    <ligand>
        <name>meso-2,6-diaminopimelate</name>
        <dbReference type="ChEBI" id="CHEBI:57791"/>
    </ligand>
</feature>
<feature type="binding site" evidence="19">
    <location>
        <position position="468"/>
    </location>
    <ligand>
        <name>meso-2,6-diaminopimelate</name>
        <dbReference type="ChEBI" id="CHEBI:57791"/>
    </ligand>
</feature>
<dbReference type="GO" id="GO:0009252">
    <property type="term" value="P:peptidoglycan biosynthetic process"/>
    <property type="evidence" value="ECO:0007669"/>
    <property type="project" value="UniProtKB-UniRule"/>
</dbReference>
<dbReference type="AlphaFoldDB" id="A0A927CR61"/>
<dbReference type="Pfam" id="PF01225">
    <property type="entry name" value="Mur_ligase"/>
    <property type="match status" value="1"/>
</dbReference>
<dbReference type="GO" id="GO:0000287">
    <property type="term" value="F:magnesium ion binding"/>
    <property type="evidence" value="ECO:0007669"/>
    <property type="project" value="UniProtKB-UniRule"/>
</dbReference>
<feature type="short sequence motif" description="Meso-diaminopimelate recognition motif" evidence="19">
    <location>
        <begin position="409"/>
        <end position="412"/>
    </location>
</feature>
<dbReference type="GO" id="GO:0005524">
    <property type="term" value="F:ATP binding"/>
    <property type="evidence" value="ECO:0007669"/>
    <property type="project" value="UniProtKB-UniRule"/>
</dbReference>
<dbReference type="NCBIfam" id="TIGR01085">
    <property type="entry name" value="murE"/>
    <property type="match status" value="1"/>
</dbReference>
<dbReference type="InterPro" id="IPR018109">
    <property type="entry name" value="Folylpolyglutamate_synth_CS"/>
</dbReference>
<feature type="binding site" evidence="19">
    <location>
        <begin position="108"/>
        <end position="114"/>
    </location>
    <ligand>
        <name>ATP</name>
        <dbReference type="ChEBI" id="CHEBI:30616"/>
    </ligand>
</feature>
<dbReference type="GO" id="GO:0071555">
    <property type="term" value="P:cell wall organization"/>
    <property type="evidence" value="ECO:0007669"/>
    <property type="project" value="UniProtKB-KW"/>
</dbReference>
<comment type="subcellular location">
    <subcellularLocation>
        <location evidence="19 20">Cytoplasm</location>
    </subcellularLocation>
</comment>
<keyword evidence="9 19" id="KW-0573">Peptidoglycan synthesis</keyword>
<comment type="function">
    <text evidence="13 19">Catalyzes the addition of meso-diaminopimelic acid to the nucleotide precursor UDP-N-acetylmuramoyl-L-alanyl-D-glutamate (UMAG) in the biosynthesis of bacterial cell-wall peptidoglycan.</text>
</comment>
<evidence type="ECO:0000256" key="7">
    <source>
        <dbReference type="ARBA" id="ARBA00022840"/>
    </source>
</evidence>
<dbReference type="GO" id="GO:0051301">
    <property type="term" value="P:cell division"/>
    <property type="evidence" value="ECO:0007669"/>
    <property type="project" value="UniProtKB-KW"/>
</dbReference>
<dbReference type="InterPro" id="IPR005761">
    <property type="entry name" value="UDP-N-AcMur-Glu-dNH2Pim_ligase"/>
</dbReference>
<comment type="caution">
    <text evidence="24">The sequence shown here is derived from an EMBL/GenBank/DDBJ whole genome shotgun (WGS) entry which is preliminary data.</text>
</comment>
<feature type="modified residue" description="N6-carboxylysine" evidence="19">
    <location>
        <position position="217"/>
    </location>
</feature>
<dbReference type="Gene3D" id="3.40.1390.10">
    <property type="entry name" value="MurE/MurF, N-terminal domain"/>
    <property type="match status" value="1"/>
</dbReference>
<evidence type="ECO:0000313" key="25">
    <source>
        <dbReference type="Proteomes" id="UP000632125"/>
    </source>
</evidence>
<comment type="PTM">
    <text evidence="19">Carboxylation is probably crucial for Mg(2+) binding and, consequently, for the gamma-phosphate positioning of ATP.</text>
</comment>
<evidence type="ECO:0000256" key="19">
    <source>
        <dbReference type="HAMAP-Rule" id="MF_00208"/>
    </source>
</evidence>
<evidence type="ECO:0000256" key="2">
    <source>
        <dbReference type="ARBA" id="ARBA00005898"/>
    </source>
</evidence>
<dbReference type="InterPro" id="IPR004101">
    <property type="entry name" value="Mur_ligase_C"/>
</dbReference>
<protein>
    <recommendedName>
        <fullName evidence="15 19">UDP-N-acetylmuramoyl-L-alanyl-D-glutamate--2,6-diaminopimelate ligase</fullName>
        <ecNumber evidence="14 19">6.3.2.13</ecNumber>
    </recommendedName>
    <alternativeName>
        <fullName evidence="16 19">Meso-A2pm-adding enzyme</fullName>
    </alternativeName>
    <alternativeName>
        <fullName evidence="17 19">Meso-diaminopimelate-adding enzyme</fullName>
    </alternativeName>
    <alternativeName>
        <fullName evidence="18 19">UDP-MurNAc-L-Ala-D-Glu:meso-diaminopimelate ligase</fullName>
    </alternativeName>
    <alternativeName>
        <fullName evidence="19">UDP-MurNAc-tripeptide synthetase</fullName>
    </alternativeName>
    <alternativeName>
        <fullName evidence="19">UDP-N-acetylmuramyl-tripeptide synthetase</fullName>
    </alternativeName>
</protein>
<evidence type="ECO:0000256" key="14">
    <source>
        <dbReference type="ARBA" id="ARBA00066633"/>
    </source>
</evidence>
<accession>A0A927CR61</accession>
<dbReference type="NCBIfam" id="NF001126">
    <property type="entry name" value="PRK00139.1-4"/>
    <property type="match status" value="1"/>
</dbReference>
<dbReference type="PROSITE" id="PS01011">
    <property type="entry name" value="FOLYLPOLYGLU_SYNT_1"/>
    <property type="match status" value="1"/>
</dbReference>
<comment type="pathway">
    <text evidence="1 19 20">Cell wall biogenesis; peptidoglycan biosynthesis.</text>
</comment>
<feature type="binding site" evidence="19">
    <location>
        <begin position="45"/>
        <end position="47"/>
    </location>
    <ligand>
        <name>UDP-N-acetyl-alpha-D-muramoyl-L-alanyl-D-glutamate</name>
        <dbReference type="ChEBI" id="CHEBI:83900"/>
    </ligand>
</feature>
<keyword evidence="25" id="KW-1185">Reference proteome</keyword>
<dbReference type="NCBIfam" id="NF001124">
    <property type="entry name" value="PRK00139.1-2"/>
    <property type="match status" value="1"/>
</dbReference>
<comment type="catalytic activity">
    <reaction evidence="12 19">
        <text>UDP-N-acetyl-alpha-D-muramoyl-L-alanyl-D-glutamate + meso-2,6-diaminopimelate + ATP = UDP-N-acetyl-alpha-D-muramoyl-L-alanyl-gamma-D-glutamyl-meso-2,6-diaminopimelate + ADP + phosphate + H(+)</text>
        <dbReference type="Rhea" id="RHEA:23676"/>
        <dbReference type="ChEBI" id="CHEBI:15378"/>
        <dbReference type="ChEBI" id="CHEBI:30616"/>
        <dbReference type="ChEBI" id="CHEBI:43474"/>
        <dbReference type="ChEBI" id="CHEBI:57791"/>
        <dbReference type="ChEBI" id="CHEBI:83900"/>
        <dbReference type="ChEBI" id="CHEBI:83905"/>
        <dbReference type="ChEBI" id="CHEBI:456216"/>
        <dbReference type="EC" id="6.3.2.13"/>
    </reaction>
</comment>
<keyword evidence="5 19" id="KW-0132">Cell division</keyword>
<evidence type="ECO:0000259" key="22">
    <source>
        <dbReference type="Pfam" id="PF02875"/>
    </source>
</evidence>
<evidence type="ECO:0000256" key="13">
    <source>
        <dbReference type="ARBA" id="ARBA00056782"/>
    </source>
</evidence>
<dbReference type="SUPFAM" id="SSF63418">
    <property type="entry name" value="MurE/MurF N-terminal domain"/>
    <property type="match status" value="1"/>
</dbReference>
<evidence type="ECO:0000256" key="1">
    <source>
        <dbReference type="ARBA" id="ARBA00004752"/>
    </source>
</evidence>
<feature type="domain" description="Mur ligase C-terminal" evidence="22">
    <location>
        <begin position="336"/>
        <end position="466"/>
    </location>
</feature>
<evidence type="ECO:0000259" key="23">
    <source>
        <dbReference type="Pfam" id="PF08245"/>
    </source>
</evidence>
<feature type="domain" description="Mur ligase central" evidence="23">
    <location>
        <begin position="106"/>
        <end position="313"/>
    </location>
</feature>
<dbReference type="PANTHER" id="PTHR23135:SF4">
    <property type="entry name" value="UDP-N-ACETYLMURAMOYL-L-ALANYL-D-GLUTAMATE--2,6-DIAMINOPIMELATE LIGASE MURE HOMOLOG, CHLOROPLASTIC"/>
    <property type="match status" value="1"/>
</dbReference>
<evidence type="ECO:0000256" key="15">
    <source>
        <dbReference type="ARBA" id="ARBA00072883"/>
    </source>
</evidence>
<dbReference type="HAMAP" id="MF_00208">
    <property type="entry name" value="MurE"/>
    <property type="match status" value="1"/>
</dbReference>
<dbReference type="GO" id="GO:0004326">
    <property type="term" value="F:tetrahydrofolylpolyglutamate synthase activity"/>
    <property type="evidence" value="ECO:0007669"/>
    <property type="project" value="InterPro"/>
</dbReference>
<keyword evidence="8 19" id="KW-0133">Cell shape</keyword>
<keyword evidence="10 19" id="KW-0131">Cell cycle</keyword>
<dbReference type="InterPro" id="IPR036615">
    <property type="entry name" value="Mur_ligase_C_dom_sf"/>
</dbReference>
<evidence type="ECO:0000256" key="20">
    <source>
        <dbReference type="RuleBase" id="RU004135"/>
    </source>
</evidence>
<dbReference type="InterPro" id="IPR035911">
    <property type="entry name" value="MurE/MurF_N"/>
</dbReference>
<feature type="binding site" evidence="19">
    <location>
        <position position="185"/>
    </location>
    <ligand>
        <name>UDP-N-acetyl-alpha-D-muramoyl-L-alanyl-D-glutamate</name>
        <dbReference type="ChEBI" id="CHEBI:83900"/>
    </ligand>
</feature>
<gene>
    <name evidence="19" type="primary">murE</name>
    <name evidence="24" type="ORF">IDH41_16205</name>
</gene>
<dbReference type="InterPro" id="IPR013221">
    <property type="entry name" value="Mur_ligase_cen"/>
</dbReference>
<organism evidence="24 25">
    <name type="scientific">Paenibacillus arenilitoris</name>
    <dbReference type="NCBI Taxonomy" id="2772299"/>
    <lineage>
        <taxon>Bacteria</taxon>
        <taxon>Bacillati</taxon>
        <taxon>Bacillota</taxon>
        <taxon>Bacilli</taxon>
        <taxon>Bacillales</taxon>
        <taxon>Paenibacillaceae</taxon>
        <taxon>Paenibacillus</taxon>
    </lineage>
</organism>
<name>A0A927CR61_9BACL</name>
<evidence type="ECO:0000256" key="8">
    <source>
        <dbReference type="ARBA" id="ARBA00022960"/>
    </source>
</evidence>
<evidence type="ECO:0000256" key="12">
    <source>
        <dbReference type="ARBA" id="ARBA00050251"/>
    </source>
</evidence>
<evidence type="ECO:0000313" key="24">
    <source>
        <dbReference type="EMBL" id="MBD2870130.1"/>
    </source>
</evidence>
<dbReference type="Proteomes" id="UP000632125">
    <property type="component" value="Unassembled WGS sequence"/>
</dbReference>
<keyword evidence="11 19" id="KW-0961">Cell wall biogenesis/degradation</keyword>
<dbReference type="GO" id="GO:0008765">
    <property type="term" value="F:UDP-N-acetylmuramoylalanyl-D-glutamate-2,6-diaminopimelate ligase activity"/>
    <property type="evidence" value="ECO:0007669"/>
    <property type="project" value="UniProtKB-UniRule"/>
</dbReference>
<sequence length="495" mass="53304">MRLKDVAKLLVTSRLVGDGETEIAGIGNDSRTIGAGHLFICLKGHRVDGHRFAAEAAEAGAAAIVAERELAVRVPQLIVKDSRLAMAAIANHYYRYPSRDVKLIGVTGTNGKTTTTYLIEQVLNDRGMPAGVIGTIELRYGGQSFPMSGTTPQTLRLQEYLSRMRDAGTEYCAMEVSSHALEQGRVKGCRFRTAVFTNLSQDHLDYHETMDRYEAAKGLFFSRLGNEYAPKESDRSYAVLNADDGASAAYAELTAAEVVTYGIDNAADVRASDIRITAKGTAFHVNTFRGEADVTLRMAGKFNVNNALAAMSALLLEGVPLDAIAASLGAIPGVPGRVEAVDAGQSFAVIVDYAHTPDGLDNVLKAVREFAGKRIICVFGCGGDRDRTKRPLMGLIAARLSEYIIVTSDNPRTEDPALIMKDIEEGLTGAGAPRDKYELIADRRAAIQKAVEMASPGDVVLIAGKGHETYQDINGVKHPFDDRIVAKEAIRGIIN</sequence>
<dbReference type="Gene3D" id="3.40.1190.10">
    <property type="entry name" value="Mur-like, catalytic domain"/>
    <property type="match status" value="1"/>
</dbReference>
<dbReference type="Pfam" id="PF02875">
    <property type="entry name" value="Mur_ligase_C"/>
    <property type="match status" value="1"/>
</dbReference>
<comment type="caution">
    <text evidence="19">Lacks conserved residue(s) required for the propagation of feature annotation.</text>
</comment>
<dbReference type="EMBL" id="JACXIY010000018">
    <property type="protein sequence ID" value="MBD2870130.1"/>
    <property type="molecule type" value="Genomic_DNA"/>
</dbReference>
<feature type="binding site" evidence="19">
    <location>
        <position position="183"/>
    </location>
    <ligand>
        <name>UDP-N-acetyl-alpha-D-muramoyl-L-alanyl-D-glutamate</name>
        <dbReference type="ChEBI" id="CHEBI:83900"/>
    </ligand>
</feature>
<proteinExistence type="inferred from homology"/>
<keyword evidence="6 19" id="KW-0547">Nucleotide-binding</keyword>
<evidence type="ECO:0000256" key="6">
    <source>
        <dbReference type="ARBA" id="ARBA00022741"/>
    </source>
</evidence>
<evidence type="ECO:0000256" key="18">
    <source>
        <dbReference type="ARBA" id="ARBA00081560"/>
    </source>
</evidence>
<feature type="binding site" evidence="19">
    <location>
        <position position="177"/>
    </location>
    <ligand>
        <name>UDP-N-acetyl-alpha-D-muramoyl-L-alanyl-D-glutamate</name>
        <dbReference type="ChEBI" id="CHEBI:83900"/>
    </ligand>
</feature>
<dbReference type="PANTHER" id="PTHR23135">
    <property type="entry name" value="MUR LIGASE FAMILY MEMBER"/>
    <property type="match status" value="1"/>
</dbReference>
<evidence type="ECO:0000256" key="10">
    <source>
        <dbReference type="ARBA" id="ARBA00023306"/>
    </source>
</evidence>
<evidence type="ECO:0000256" key="17">
    <source>
        <dbReference type="ARBA" id="ARBA00076158"/>
    </source>
</evidence>
<keyword evidence="7 19" id="KW-0067">ATP-binding</keyword>
<dbReference type="FunFam" id="3.90.190.20:FF:000006">
    <property type="entry name" value="UDP-N-acetylmuramoyl-L-alanyl-D-glutamate--2,6-diaminopimelate ligase"/>
    <property type="match status" value="1"/>
</dbReference>
<comment type="similarity">
    <text evidence="2 19">Belongs to the MurCDEF family. MurE subfamily.</text>
</comment>
<evidence type="ECO:0000256" key="3">
    <source>
        <dbReference type="ARBA" id="ARBA00022490"/>
    </source>
</evidence>
<feature type="binding site" evidence="19">
    <location>
        <begin position="150"/>
        <end position="151"/>
    </location>
    <ligand>
        <name>UDP-N-acetyl-alpha-D-muramoyl-L-alanyl-D-glutamate</name>
        <dbReference type="ChEBI" id="CHEBI:83900"/>
    </ligand>
</feature>
<dbReference type="Gene3D" id="3.90.190.20">
    <property type="entry name" value="Mur ligase, C-terminal domain"/>
    <property type="match status" value="1"/>
</dbReference>
<feature type="binding site" evidence="19">
    <location>
        <position position="30"/>
    </location>
    <ligand>
        <name>UDP-N-acetyl-alpha-D-muramoyl-L-alanyl-D-glutamate</name>
        <dbReference type="ChEBI" id="CHEBI:83900"/>
    </ligand>
</feature>
<dbReference type="SUPFAM" id="SSF53244">
    <property type="entry name" value="MurD-like peptide ligases, peptide-binding domain"/>
    <property type="match status" value="1"/>
</dbReference>
<evidence type="ECO:0000256" key="9">
    <source>
        <dbReference type="ARBA" id="ARBA00022984"/>
    </source>
</evidence>
<evidence type="ECO:0000256" key="11">
    <source>
        <dbReference type="ARBA" id="ARBA00023316"/>
    </source>
</evidence>
<feature type="binding site" evidence="19">
    <location>
        <position position="464"/>
    </location>
    <ligand>
        <name>meso-2,6-diaminopimelate</name>
        <dbReference type="ChEBI" id="CHEBI:57791"/>
    </ligand>
</feature>
<feature type="domain" description="Mur ligase N-terminal catalytic" evidence="21">
    <location>
        <begin position="22"/>
        <end position="94"/>
    </location>
</feature>
<dbReference type="SUPFAM" id="SSF53623">
    <property type="entry name" value="MurD-like peptide ligases, catalytic domain"/>
    <property type="match status" value="1"/>
</dbReference>